<dbReference type="STRING" id="381306.AN478_05790"/>
<dbReference type="RefSeq" id="WP_054965665.1">
    <property type="nucleotide sequence ID" value="NZ_FMUN01000006.1"/>
</dbReference>
<name>A0A0N8PN66_9GAMM</name>
<dbReference type="EMBL" id="FMUN01000006">
    <property type="protein sequence ID" value="SCY47481.1"/>
    <property type="molecule type" value="Genomic_DNA"/>
</dbReference>
<reference evidence="5" key="1">
    <citation type="submission" date="2016-10" db="EMBL/GenBank/DDBJ databases">
        <authorList>
            <person name="Varghese N."/>
        </authorList>
    </citation>
    <scope>NUCLEOTIDE SEQUENCE [LARGE SCALE GENOMIC DNA]</scope>
    <source>
        <strain evidence="5">HL 19</strain>
    </source>
</reference>
<dbReference type="GO" id="GO:0016787">
    <property type="term" value="F:hydrolase activity"/>
    <property type="evidence" value="ECO:0007669"/>
    <property type="project" value="UniProtKB-KW"/>
</dbReference>
<sequence>MEQPQRALTFDLDETLWPCEDVIARAEGAVYRWLATHCPRITAEYGQEEMRAIRLEMAERHPDLAADMTALRVASLRWHAERAGYAPGVAEAAMEVFLAERNRVTPFEEVPGILERLGARFPLVALTNGNAHVPHTPLAGMFDLVLSAGDVGAPKPHPAMFRAACGELGLPATALVHMGDDPVRDVQAARDLGARTVWINRAAASWPDGLARPHHELPCLRGLPALLEDGGA</sequence>
<dbReference type="GO" id="GO:0009231">
    <property type="term" value="P:riboflavin biosynthetic process"/>
    <property type="evidence" value="ECO:0007669"/>
    <property type="project" value="TreeGrafter"/>
</dbReference>
<evidence type="ECO:0000313" key="4">
    <source>
        <dbReference type="EMBL" id="SCY47481.1"/>
    </source>
</evidence>
<dbReference type="SFLD" id="SFLDG01129">
    <property type="entry name" value="C1.5:_HAD__Beta-PGM__Phosphata"/>
    <property type="match status" value="1"/>
</dbReference>
<keyword evidence="2 4" id="KW-0378">Hydrolase</keyword>
<dbReference type="OrthoDB" id="367448at2"/>
<dbReference type="NCBIfam" id="TIGR01509">
    <property type="entry name" value="HAD-SF-IA-v3"/>
    <property type="match status" value="1"/>
</dbReference>
<organism evidence="4 5">
    <name type="scientific">Thiohalorhabdus denitrificans</name>
    <dbReference type="NCBI Taxonomy" id="381306"/>
    <lineage>
        <taxon>Bacteria</taxon>
        <taxon>Pseudomonadati</taxon>
        <taxon>Pseudomonadota</taxon>
        <taxon>Gammaproteobacteria</taxon>
        <taxon>Thiohalorhabdales</taxon>
        <taxon>Thiohalorhabdaceae</taxon>
        <taxon>Thiohalorhabdus</taxon>
    </lineage>
</organism>
<dbReference type="SFLD" id="SFLDS00003">
    <property type="entry name" value="Haloacid_Dehalogenase"/>
    <property type="match status" value="1"/>
</dbReference>
<dbReference type="AlphaFoldDB" id="A0A0N8PN66"/>
<gene>
    <name evidence="4" type="ORF">SAMN05661077_2220</name>
</gene>
<comment type="cofactor">
    <cofactor evidence="1">
        <name>Mg(2+)</name>
        <dbReference type="ChEBI" id="CHEBI:18420"/>
    </cofactor>
</comment>
<dbReference type="SUPFAM" id="SSF56784">
    <property type="entry name" value="HAD-like"/>
    <property type="match status" value="1"/>
</dbReference>
<dbReference type="InterPro" id="IPR036412">
    <property type="entry name" value="HAD-like_sf"/>
</dbReference>
<dbReference type="NCBIfam" id="TIGR01549">
    <property type="entry name" value="HAD-SF-IA-v1"/>
    <property type="match status" value="1"/>
</dbReference>
<keyword evidence="5" id="KW-1185">Reference proteome</keyword>
<dbReference type="PANTHER" id="PTHR46470:SF4">
    <property type="entry name" value="5-AMINO-6-(5-PHOSPHO-D-RIBITYLAMINO)URACIL PHOSPHATASE YIGB"/>
    <property type="match status" value="1"/>
</dbReference>
<protein>
    <submittedName>
        <fullName evidence="4">Putative hydrolase of the HAD superfamily</fullName>
    </submittedName>
</protein>
<dbReference type="Pfam" id="PF00702">
    <property type="entry name" value="Hydrolase"/>
    <property type="match status" value="1"/>
</dbReference>
<proteinExistence type="predicted"/>
<dbReference type="Gene3D" id="3.40.50.1000">
    <property type="entry name" value="HAD superfamily/HAD-like"/>
    <property type="match status" value="1"/>
</dbReference>
<keyword evidence="3" id="KW-0460">Magnesium</keyword>
<evidence type="ECO:0000256" key="1">
    <source>
        <dbReference type="ARBA" id="ARBA00001946"/>
    </source>
</evidence>
<dbReference type="InterPro" id="IPR006439">
    <property type="entry name" value="HAD-SF_hydro_IA"/>
</dbReference>
<accession>A0A0N8PN66</accession>
<evidence type="ECO:0000256" key="3">
    <source>
        <dbReference type="ARBA" id="ARBA00022842"/>
    </source>
</evidence>
<dbReference type="Proteomes" id="UP000183104">
    <property type="component" value="Unassembled WGS sequence"/>
</dbReference>
<dbReference type="InterPro" id="IPR023214">
    <property type="entry name" value="HAD_sf"/>
</dbReference>
<evidence type="ECO:0000256" key="2">
    <source>
        <dbReference type="ARBA" id="ARBA00022801"/>
    </source>
</evidence>
<dbReference type="PRINTS" id="PR00413">
    <property type="entry name" value="HADHALOGNASE"/>
</dbReference>
<dbReference type="Gene3D" id="1.20.120.1600">
    <property type="match status" value="1"/>
</dbReference>
<evidence type="ECO:0000313" key="5">
    <source>
        <dbReference type="Proteomes" id="UP000183104"/>
    </source>
</evidence>
<dbReference type="InterPro" id="IPR051400">
    <property type="entry name" value="HAD-like_hydrolase"/>
</dbReference>
<dbReference type="PANTHER" id="PTHR46470">
    <property type="entry name" value="N-ACYLNEURAMINATE-9-PHOSPHATASE"/>
    <property type="match status" value="1"/>
</dbReference>